<dbReference type="PANTHER" id="PTHR30605:SF0">
    <property type="entry name" value="ANHYDRO-N-ACETYLMURAMIC ACID KINASE"/>
    <property type="match status" value="1"/>
</dbReference>
<dbReference type="Pfam" id="PF03702">
    <property type="entry name" value="AnmK"/>
    <property type="match status" value="1"/>
</dbReference>
<evidence type="ECO:0000313" key="3">
    <source>
        <dbReference type="Proteomes" id="UP000324104"/>
    </source>
</evidence>
<evidence type="ECO:0000256" key="1">
    <source>
        <dbReference type="SAM" id="MobiDB-lite"/>
    </source>
</evidence>
<dbReference type="GO" id="GO:0009254">
    <property type="term" value="P:peptidoglycan turnover"/>
    <property type="evidence" value="ECO:0007669"/>
    <property type="project" value="InterPro"/>
</dbReference>
<feature type="region of interest" description="Disordered" evidence="1">
    <location>
        <begin position="1"/>
        <end position="47"/>
    </location>
</feature>
<proteinExistence type="inferred from homology"/>
<feature type="compositionally biased region" description="Polar residues" evidence="1">
    <location>
        <begin position="21"/>
        <end position="33"/>
    </location>
</feature>
<keyword evidence="2" id="KW-0418">Kinase</keyword>
<dbReference type="HAMAP" id="MF_01270">
    <property type="entry name" value="AnhMurNAc_kinase"/>
    <property type="match status" value="1"/>
</dbReference>
<sequence length="431" mass="45879">MTANADETTSRAHRSDDHPRTSQTSGTPPQTDRSSVRTDGGGPRYAVGLMSGTSLDGIDAACCSVTETGRNEEYPYEVTVESFVSEEYPDELRERLVQLCDEETGTVDEACRLNVGLGTLLADVATRAMDEAGVDPDDVAVIGSHGQTIWHIGTRESLPGVATPRRSTLQIADGSVIARETGVKTVSDFRTADVAAGGHGAPLAPYLDATAFSDGEHHRSLQNVGGIGNCTLLPPSPGRDDVRAFDTGPGNMVIDAVVEILTDGERTYDVDGEIAAGGTPDESMIDRFIEDPYFDESPPKTTGREEFGHEYARRFIDAGRDRGLEDADIVATATAFTAETIAEAYERFAEPYPDEMFVSGGGAYNPTLMAMLSERVACDVYRLSTLGFDPDAKEAALFALMGVARLDGRPNNVPGATGADQPVVMGKVSLP</sequence>
<dbReference type="SUPFAM" id="SSF53067">
    <property type="entry name" value="Actin-like ATPase domain"/>
    <property type="match status" value="1"/>
</dbReference>
<dbReference type="Proteomes" id="UP000324104">
    <property type="component" value="Unassembled WGS sequence"/>
</dbReference>
<organism evidence="2 3">
    <name type="scientific">Natrialba swarupiae</name>
    <dbReference type="NCBI Taxonomy" id="2448032"/>
    <lineage>
        <taxon>Archaea</taxon>
        <taxon>Methanobacteriati</taxon>
        <taxon>Methanobacteriota</taxon>
        <taxon>Stenosarchaea group</taxon>
        <taxon>Halobacteria</taxon>
        <taxon>Halobacteriales</taxon>
        <taxon>Natrialbaceae</taxon>
        <taxon>Natrialba</taxon>
    </lineage>
</organism>
<dbReference type="NCBIfam" id="NF007148">
    <property type="entry name" value="PRK09585.3-2"/>
    <property type="match status" value="1"/>
</dbReference>
<feature type="compositionally biased region" description="Basic and acidic residues" evidence="1">
    <location>
        <begin position="8"/>
        <end position="20"/>
    </location>
</feature>
<accession>A0A5D5AL29</accession>
<dbReference type="EC" id="2.7.1.170" evidence="2"/>
<dbReference type="InterPro" id="IPR005338">
    <property type="entry name" value="Anhydro_N_Ac-Mur_kinase"/>
</dbReference>
<comment type="caution">
    <text evidence="2">The sequence shown here is derived from an EMBL/GenBank/DDBJ whole genome shotgun (WGS) entry which is preliminary data.</text>
</comment>
<dbReference type="GO" id="GO:0016301">
    <property type="term" value="F:kinase activity"/>
    <property type="evidence" value="ECO:0007669"/>
    <property type="project" value="UniProtKB-KW"/>
</dbReference>
<dbReference type="GO" id="GO:0005524">
    <property type="term" value="F:ATP binding"/>
    <property type="evidence" value="ECO:0007669"/>
    <property type="project" value="InterPro"/>
</dbReference>
<protein>
    <submittedName>
        <fullName evidence="2">Anhydro-N-acetylmuramic acid kinase</fullName>
        <ecNumber evidence="2">2.7.1.170</ecNumber>
    </submittedName>
</protein>
<dbReference type="InterPro" id="IPR043129">
    <property type="entry name" value="ATPase_NBD"/>
</dbReference>
<dbReference type="GO" id="GO:0006040">
    <property type="term" value="P:amino sugar metabolic process"/>
    <property type="evidence" value="ECO:0007669"/>
    <property type="project" value="InterPro"/>
</dbReference>
<dbReference type="AlphaFoldDB" id="A0A5D5AL29"/>
<dbReference type="CDD" id="cd24050">
    <property type="entry name" value="ASKHA_NBD_ANMK"/>
    <property type="match status" value="1"/>
</dbReference>
<keyword evidence="2" id="KW-0808">Transferase</keyword>
<dbReference type="EMBL" id="VTAW01000015">
    <property type="protein sequence ID" value="TYT61683.1"/>
    <property type="molecule type" value="Genomic_DNA"/>
</dbReference>
<name>A0A5D5AL29_9EURY</name>
<dbReference type="RefSeq" id="WP_149081832.1">
    <property type="nucleotide sequence ID" value="NZ_VTAW01000015.1"/>
</dbReference>
<dbReference type="GO" id="GO:0016773">
    <property type="term" value="F:phosphotransferase activity, alcohol group as acceptor"/>
    <property type="evidence" value="ECO:0007669"/>
    <property type="project" value="InterPro"/>
</dbReference>
<evidence type="ECO:0000313" key="2">
    <source>
        <dbReference type="EMBL" id="TYT61683.1"/>
    </source>
</evidence>
<reference evidence="2 3" key="1">
    <citation type="submission" date="2019-08" db="EMBL/GenBank/DDBJ databases">
        <title>Archaea genome.</title>
        <authorList>
            <person name="Kajale S."/>
            <person name="Shouche Y."/>
            <person name="Deshpande N."/>
            <person name="Sharma A."/>
        </authorList>
    </citation>
    <scope>NUCLEOTIDE SEQUENCE [LARGE SCALE GENOMIC DNA]</scope>
    <source>
        <strain evidence="2 3">ESP3B_9</strain>
    </source>
</reference>
<keyword evidence="3" id="KW-1185">Reference proteome</keyword>
<gene>
    <name evidence="2" type="ORF">FYC77_12510</name>
</gene>
<dbReference type="Gene3D" id="3.30.420.40">
    <property type="match status" value="2"/>
</dbReference>
<dbReference type="PANTHER" id="PTHR30605">
    <property type="entry name" value="ANHYDRO-N-ACETYLMURAMIC ACID KINASE"/>
    <property type="match status" value="1"/>
</dbReference>